<gene>
    <name evidence="2" type="ORF">ACHE_31395A</name>
</gene>
<dbReference type="KEGG" id="ache:ACHE_31395A"/>
<dbReference type="Pfam" id="PF12588">
    <property type="entry name" value="PSDC"/>
    <property type="match status" value="1"/>
</dbReference>
<organism evidence="2 3">
    <name type="scientific">Aspergillus chevalieri</name>
    <name type="common">Eurotium chevalieri</name>
    <dbReference type="NCBI Taxonomy" id="182096"/>
    <lineage>
        <taxon>Eukaryota</taxon>
        <taxon>Fungi</taxon>
        <taxon>Dikarya</taxon>
        <taxon>Ascomycota</taxon>
        <taxon>Pezizomycotina</taxon>
        <taxon>Eurotiomycetes</taxon>
        <taxon>Eurotiomycetidae</taxon>
        <taxon>Eurotiales</taxon>
        <taxon>Aspergillaceae</taxon>
        <taxon>Aspergillus</taxon>
        <taxon>Aspergillus subgen. Aspergillus</taxon>
    </lineage>
</organism>
<keyword evidence="3" id="KW-1185">Reference proteome</keyword>
<protein>
    <recommendedName>
        <fullName evidence="1">L-tryptophan decarboxylase PsiD-like domain-containing protein</fullName>
    </recommendedName>
</protein>
<dbReference type="EMBL" id="AP024418">
    <property type="protein sequence ID" value="BCR87408.1"/>
    <property type="molecule type" value="Genomic_DNA"/>
</dbReference>
<reference evidence="2" key="1">
    <citation type="submission" date="2021-01" db="EMBL/GenBank/DDBJ databases">
        <authorList>
            <consortium name="Aspergillus chevalieri M1 genome sequencing consortium"/>
            <person name="Kazuki M."/>
            <person name="Futagami T."/>
        </authorList>
    </citation>
    <scope>NUCLEOTIDE SEQUENCE</scope>
    <source>
        <strain evidence="2">M1</strain>
    </source>
</reference>
<evidence type="ECO:0000313" key="3">
    <source>
        <dbReference type="Proteomes" id="UP000637239"/>
    </source>
</evidence>
<dbReference type="RefSeq" id="XP_043135930.1">
    <property type="nucleotide sequence ID" value="XM_043278119.1"/>
</dbReference>
<evidence type="ECO:0000313" key="2">
    <source>
        <dbReference type="EMBL" id="BCR87408.1"/>
    </source>
</evidence>
<evidence type="ECO:0000259" key="1">
    <source>
        <dbReference type="Pfam" id="PF12588"/>
    </source>
</evidence>
<reference evidence="2" key="2">
    <citation type="submission" date="2021-02" db="EMBL/GenBank/DDBJ databases">
        <title>Aspergillus chevalieri M1 genome sequence.</title>
        <authorList>
            <person name="Kadooka C."/>
            <person name="Mori K."/>
            <person name="Futagami T."/>
        </authorList>
    </citation>
    <scope>NUCLEOTIDE SEQUENCE</scope>
    <source>
        <strain evidence="2">M1</strain>
    </source>
</reference>
<sequence length="104" mass="11684">MPSSWPMATPSGHAFFLNRNVNSAPQRVLHEWGRFLQQEGSADAVDNWFTDSPDTSVPPNHTVASGPGMRFPSVNSAKGSVLLRRQTMEALFCFRRWVLLIQQL</sequence>
<proteinExistence type="predicted"/>
<dbReference type="AlphaFoldDB" id="A0A7R7ZME5"/>
<name>A0A7R7ZME5_ASPCH</name>
<accession>A0A7R7ZME5</accession>
<dbReference type="InterPro" id="IPR022237">
    <property type="entry name" value="PsiD-like"/>
</dbReference>
<dbReference type="Proteomes" id="UP000637239">
    <property type="component" value="Chromosome 3"/>
</dbReference>
<dbReference type="GeneID" id="66981767"/>
<feature type="domain" description="L-tryptophan decarboxylase PsiD-like" evidence="1">
    <location>
        <begin position="5"/>
        <end position="50"/>
    </location>
</feature>